<evidence type="ECO:0000256" key="7">
    <source>
        <dbReference type="SAM" id="MobiDB-lite"/>
    </source>
</evidence>
<dbReference type="InterPro" id="IPR013324">
    <property type="entry name" value="RNA_pol_sigma_r3/r4-like"/>
</dbReference>
<dbReference type="GO" id="GO:0006352">
    <property type="term" value="P:DNA-templated transcription initiation"/>
    <property type="evidence" value="ECO:0007669"/>
    <property type="project" value="InterPro"/>
</dbReference>
<dbReference type="Gene3D" id="1.10.1740.10">
    <property type="match status" value="1"/>
</dbReference>
<evidence type="ECO:0000256" key="2">
    <source>
        <dbReference type="ARBA" id="ARBA00023015"/>
    </source>
</evidence>
<sequence length="212" mass="23931">METVASTGPVAGGPLRGSGGQVGASEGLTEWVRRAAHGEASAYSEIYRRTRPLVTRLVGGFAQLDPDEVEDVIQETFVRAFRALPRLKEPGAFESWLLSIARNRARTRLERKSSTRRLEEDVADPEPEPVPHIPEALQLERDIEVVRRLIAELPEGEEKRTVHLFYVEGELSAREIAEKLGVGKSAVTMRLERFRSRIKRELLRRVLAGRWE</sequence>
<comment type="similarity">
    <text evidence="1 6">Belongs to the sigma-70 factor family. ECF subfamily.</text>
</comment>
<gene>
    <name evidence="9" type="ORF">HNV28_14555</name>
</gene>
<evidence type="ECO:0000259" key="8">
    <source>
        <dbReference type="Pfam" id="PF04542"/>
    </source>
</evidence>
<dbReference type="GO" id="GO:0003677">
    <property type="term" value="F:DNA binding"/>
    <property type="evidence" value="ECO:0007669"/>
    <property type="project" value="UniProtKB-KW"/>
</dbReference>
<dbReference type="InterPro" id="IPR007627">
    <property type="entry name" value="RNA_pol_sigma70_r2"/>
</dbReference>
<dbReference type="GO" id="GO:0016987">
    <property type="term" value="F:sigma factor activity"/>
    <property type="evidence" value="ECO:0007669"/>
    <property type="project" value="UniProtKB-KW"/>
</dbReference>
<evidence type="ECO:0000256" key="1">
    <source>
        <dbReference type="ARBA" id="ARBA00010641"/>
    </source>
</evidence>
<dbReference type="Proteomes" id="UP000533080">
    <property type="component" value="Unassembled WGS sequence"/>
</dbReference>
<evidence type="ECO:0000313" key="9">
    <source>
        <dbReference type="EMBL" id="NOJ79549.1"/>
    </source>
</evidence>
<keyword evidence="2 6" id="KW-0805">Transcription regulation</keyword>
<evidence type="ECO:0000256" key="5">
    <source>
        <dbReference type="ARBA" id="ARBA00023163"/>
    </source>
</evidence>
<dbReference type="Gene3D" id="1.10.10.10">
    <property type="entry name" value="Winged helix-like DNA-binding domain superfamily/Winged helix DNA-binding domain"/>
    <property type="match status" value="1"/>
</dbReference>
<protein>
    <recommendedName>
        <fullName evidence="6">RNA polymerase sigma factor</fullName>
    </recommendedName>
</protein>
<dbReference type="SUPFAM" id="SSF88659">
    <property type="entry name" value="Sigma3 and sigma4 domains of RNA polymerase sigma factors"/>
    <property type="match status" value="1"/>
</dbReference>
<dbReference type="SUPFAM" id="SSF88946">
    <property type="entry name" value="Sigma2 domain of RNA polymerase sigma factors"/>
    <property type="match status" value="1"/>
</dbReference>
<feature type="region of interest" description="Disordered" evidence="7">
    <location>
        <begin position="1"/>
        <end position="23"/>
    </location>
</feature>
<dbReference type="PANTHER" id="PTHR43133">
    <property type="entry name" value="RNA POLYMERASE ECF-TYPE SIGMA FACTO"/>
    <property type="match status" value="1"/>
</dbReference>
<dbReference type="PANTHER" id="PTHR43133:SF8">
    <property type="entry name" value="RNA POLYMERASE SIGMA FACTOR HI_1459-RELATED"/>
    <property type="match status" value="1"/>
</dbReference>
<dbReference type="NCBIfam" id="TIGR02937">
    <property type="entry name" value="sigma70-ECF"/>
    <property type="match status" value="1"/>
</dbReference>
<dbReference type="InterPro" id="IPR013325">
    <property type="entry name" value="RNA_pol_sigma_r2"/>
</dbReference>
<comment type="caution">
    <text evidence="9">The sequence shown here is derived from an EMBL/GenBank/DDBJ whole genome shotgun (WGS) entry which is preliminary data.</text>
</comment>
<keyword evidence="3 6" id="KW-0731">Sigma factor</keyword>
<dbReference type="InterPro" id="IPR036388">
    <property type="entry name" value="WH-like_DNA-bd_sf"/>
</dbReference>
<dbReference type="InterPro" id="IPR014284">
    <property type="entry name" value="RNA_pol_sigma-70_dom"/>
</dbReference>
<keyword evidence="5 6" id="KW-0804">Transcription</keyword>
<feature type="domain" description="RNA polymerase sigma-70 region 2" evidence="8">
    <location>
        <begin position="46"/>
        <end position="113"/>
    </location>
</feature>
<feature type="region of interest" description="Disordered" evidence="7">
    <location>
        <begin position="109"/>
        <end position="131"/>
    </location>
</feature>
<dbReference type="Pfam" id="PF04542">
    <property type="entry name" value="Sigma70_r2"/>
    <property type="match status" value="1"/>
</dbReference>
<evidence type="ECO:0000256" key="3">
    <source>
        <dbReference type="ARBA" id="ARBA00023082"/>
    </source>
</evidence>
<organism evidence="9 10">
    <name type="scientific">Myxococcus xanthus</name>
    <dbReference type="NCBI Taxonomy" id="34"/>
    <lineage>
        <taxon>Bacteria</taxon>
        <taxon>Pseudomonadati</taxon>
        <taxon>Myxococcota</taxon>
        <taxon>Myxococcia</taxon>
        <taxon>Myxococcales</taxon>
        <taxon>Cystobacterineae</taxon>
        <taxon>Myxococcaceae</taxon>
        <taxon>Myxococcus</taxon>
    </lineage>
</organism>
<feature type="compositionally biased region" description="Basic and acidic residues" evidence="7">
    <location>
        <begin position="109"/>
        <end position="120"/>
    </location>
</feature>
<name>A0A7Y4II20_MYXXA</name>
<keyword evidence="4 6" id="KW-0238">DNA-binding</keyword>
<dbReference type="InterPro" id="IPR039425">
    <property type="entry name" value="RNA_pol_sigma-70-like"/>
</dbReference>
<evidence type="ECO:0000256" key="4">
    <source>
        <dbReference type="ARBA" id="ARBA00023125"/>
    </source>
</evidence>
<reference evidence="9 10" key="1">
    <citation type="submission" date="2020-05" db="EMBL/GenBank/DDBJ databases">
        <authorList>
            <person name="Whitworth D."/>
        </authorList>
    </citation>
    <scope>NUCLEOTIDE SEQUENCE [LARGE SCALE GENOMIC DNA]</scope>
    <source>
        <strain evidence="9 10">AM005</strain>
    </source>
</reference>
<accession>A0A7Y4II20</accession>
<dbReference type="PROSITE" id="PS01063">
    <property type="entry name" value="SIGMA70_ECF"/>
    <property type="match status" value="1"/>
</dbReference>
<feature type="compositionally biased region" description="Gly residues" evidence="7">
    <location>
        <begin position="10"/>
        <end position="22"/>
    </location>
</feature>
<dbReference type="InterPro" id="IPR000838">
    <property type="entry name" value="RNA_pol_sigma70_ECF_CS"/>
</dbReference>
<dbReference type="AlphaFoldDB" id="A0A7Y4II20"/>
<evidence type="ECO:0000256" key="6">
    <source>
        <dbReference type="RuleBase" id="RU000716"/>
    </source>
</evidence>
<dbReference type="EMBL" id="JABFNT010000040">
    <property type="protein sequence ID" value="NOJ79549.1"/>
    <property type="molecule type" value="Genomic_DNA"/>
</dbReference>
<proteinExistence type="inferred from homology"/>
<evidence type="ECO:0000313" key="10">
    <source>
        <dbReference type="Proteomes" id="UP000533080"/>
    </source>
</evidence>